<name>A0A3S1C2S5_ELYCH</name>
<dbReference type="PANTHER" id="PTHR11346:SF147">
    <property type="entry name" value="GALECTIN"/>
    <property type="match status" value="1"/>
</dbReference>
<keyword evidence="3" id="KW-1133">Transmembrane helix</keyword>
<evidence type="ECO:0000259" key="4">
    <source>
        <dbReference type="PROSITE" id="PS51304"/>
    </source>
</evidence>
<evidence type="ECO:0000256" key="1">
    <source>
        <dbReference type="ARBA" id="ARBA00022734"/>
    </source>
</evidence>
<accession>A0A3S1C2S5</accession>
<dbReference type="PROSITE" id="PS51304">
    <property type="entry name" value="GALECTIN"/>
    <property type="match status" value="1"/>
</dbReference>
<gene>
    <name evidence="5" type="ORF">EGW08_010928</name>
</gene>
<dbReference type="AlphaFoldDB" id="A0A3S1C2S5"/>
<sequence>MSTRKKPFRGCQTGVQSATMPHISHNVQQSQPALFYGVLYGYAYALVWLCASAGSSGCPTDKIDFSAHVGVPTGGACVTKPGGAATCGTLCSAHSLCKLCFAMNCSASGQCTCAFCSQLLDVDFSQAGSQFYLNTKVIGQNTKVVPLPGGLIVGQPLLISFTLHDTRVSLYFQTSAGDIPLLVEFRFTDNTVVFNTLNSGSWGAEDLSTAPFFYQIGMQVSLLCLVHPSHYDVYINRLFIKQYAHIVPPSQATEAKLDADTSTIVLFRR</sequence>
<dbReference type="InterPro" id="IPR044156">
    <property type="entry name" value="Galectin-like"/>
</dbReference>
<dbReference type="SMART" id="SM00908">
    <property type="entry name" value="Gal-bind_lectin"/>
    <property type="match status" value="1"/>
</dbReference>
<evidence type="ECO:0000256" key="2">
    <source>
        <dbReference type="RuleBase" id="RU102079"/>
    </source>
</evidence>
<keyword evidence="1 2" id="KW-0430">Lectin</keyword>
<dbReference type="PANTHER" id="PTHR11346">
    <property type="entry name" value="GALECTIN"/>
    <property type="match status" value="1"/>
</dbReference>
<dbReference type="OrthoDB" id="6147920at2759"/>
<proteinExistence type="predicted"/>
<dbReference type="InterPro" id="IPR001079">
    <property type="entry name" value="Galectin_CRD"/>
</dbReference>
<dbReference type="GO" id="GO:0030246">
    <property type="term" value="F:carbohydrate binding"/>
    <property type="evidence" value="ECO:0007669"/>
    <property type="project" value="UniProtKB-UniRule"/>
</dbReference>
<keyword evidence="3" id="KW-0472">Membrane</keyword>
<dbReference type="Proteomes" id="UP000271974">
    <property type="component" value="Unassembled WGS sequence"/>
</dbReference>
<keyword evidence="6" id="KW-1185">Reference proteome</keyword>
<comment type="caution">
    <text evidence="5">The sequence shown here is derived from an EMBL/GenBank/DDBJ whole genome shotgun (WGS) entry which is preliminary data.</text>
</comment>
<dbReference type="SUPFAM" id="SSF49899">
    <property type="entry name" value="Concanavalin A-like lectins/glucanases"/>
    <property type="match status" value="1"/>
</dbReference>
<evidence type="ECO:0000313" key="5">
    <source>
        <dbReference type="EMBL" id="RUS81321.1"/>
    </source>
</evidence>
<feature type="domain" description="Galectin" evidence="4">
    <location>
        <begin position="143"/>
        <end position="267"/>
    </location>
</feature>
<dbReference type="InterPro" id="IPR013320">
    <property type="entry name" value="ConA-like_dom_sf"/>
</dbReference>
<keyword evidence="3" id="KW-0812">Transmembrane</keyword>
<evidence type="ECO:0000313" key="6">
    <source>
        <dbReference type="Proteomes" id="UP000271974"/>
    </source>
</evidence>
<protein>
    <recommendedName>
        <fullName evidence="2">Galectin</fullName>
    </recommendedName>
</protein>
<feature type="transmembrane region" description="Helical" evidence="3">
    <location>
        <begin position="33"/>
        <end position="54"/>
    </location>
</feature>
<dbReference type="Gene3D" id="2.60.120.200">
    <property type="match status" value="1"/>
</dbReference>
<dbReference type="SMART" id="SM00276">
    <property type="entry name" value="GLECT"/>
    <property type="match status" value="1"/>
</dbReference>
<dbReference type="Pfam" id="PF00337">
    <property type="entry name" value="Gal-bind_lectin"/>
    <property type="match status" value="1"/>
</dbReference>
<reference evidence="5 6" key="1">
    <citation type="submission" date="2019-01" db="EMBL/GenBank/DDBJ databases">
        <title>A draft genome assembly of the solar-powered sea slug Elysia chlorotica.</title>
        <authorList>
            <person name="Cai H."/>
            <person name="Li Q."/>
            <person name="Fang X."/>
            <person name="Li J."/>
            <person name="Curtis N.E."/>
            <person name="Altenburger A."/>
            <person name="Shibata T."/>
            <person name="Feng M."/>
            <person name="Maeda T."/>
            <person name="Schwartz J.A."/>
            <person name="Shigenobu S."/>
            <person name="Lundholm N."/>
            <person name="Nishiyama T."/>
            <person name="Yang H."/>
            <person name="Hasebe M."/>
            <person name="Li S."/>
            <person name="Pierce S.K."/>
            <person name="Wang J."/>
        </authorList>
    </citation>
    <scope>NUCLEOTIDE SEQUENCE [LARGE SCALE GENOMIC DNA]</scope>
    <source>
        <strain evidence="5">EC2010</strain>
        <tissue evidence="5">Whole organism of an adult</tissue>
    </source>
</reference>
<dbReference type="EMBL" id="RQTK01000344">
    <property type="protein sequence ID" value="RUS81321.1"/>
    <property type="molecule type" value="Genomic_DNA"/>
</dbReference>
<organism evidence="5 6">
    <name type="scientific">Elysia chlorotica</name>
    <name type="common">Eastern emerald elysia</name>
    <name type="synonym">Sea slug</name>
    <dbReference type="NCBI Taxonomy" id="188477"/>
    <lineage>
        <taxon>Eukaryota</taxon>
        <taxon>Metazoa</taxon>
        <taxon>Spiralia</taxon>
        <taxon>Lophotrochozoa</taxon>
        <taxon>Mollusca</taxon>
        <taxon>Gastropoda</taxon>
        <taxon>Heterobranchia</taxon>
        <taxon>Euthyneura</taxon>
        <taxon>Panpulmonata</taxon>
        <taxon>Sacoglossa</taxon>
        <taxon>Placobranchoidea</taxon>
        <taxon>Plakobranchidae</taxon>
        <taxon>Elysia</taxon>
    </lineage>
</organism>
<dbReference type="CDD" id="cd00070">
    <property type="entry name" value="GLECT"/>
    <property type="match status" value="1"/>
</dbReference>
<dbReference type="STRING" id="188477.A0A3S1C2S5"/>
<evidence type="ECO:0000256" key="3">
    <source>
        <dbReference type="SAM" id="Phobius"/>
    </source>
</evidence>